<accession>A0ABW3Z5N5</accession>
<dbReference type="InterPro" id="IPR003488">
    <property type="entry name" value="DprA"/>
</dbReference>
<dbReference type="PANTHER" id="PTHR43022">
    <property type="entry name" value="PROTEIN SMF"/>
    <property type="match status" value="1"/>
</dbReference>
<dbReference type="InterPro" id="IPR041614">
    <property type="entry name" value="DprA_WH"/>
</dbReference>
<proteinExistence type="inferred from homology"/>
<feature type="non-terminal residue" evidence="4">
    <location>
        <position position="1"/>
    </location>
</feature>
<dbReference type="Gene3D" id="3.40.50.450">
    <property type="match status" value="1"/>
</dbReference>
<evidence type="ECO:0000313" key="4">
    <source>
        <dbReference type="EMBL" id="MFD1331574.1"/>
    </source>
</evidence>
<dbReference type="Proteomes" id="UP001597171">
    <property type="component" value="Unassembled WGS sequence"/>
</dbReference>
<dbReference type="PANTHER" id="PTHR43022:SF1">
    <property type="entry name" value="PROTEIN SMF"/>
    <property type="match status" value="1"/>
</dbReference>
<evidence type="ECO:0000259" key="3">
    <source>
        <dbReference type="Pfam" id="PF17782"/>
    </source>
</evidence>
<sequence>ARLAEGLGAAGWVVASGLARGVDAAAHAASVHTGTVAVFAAGLDRLYPPEHADLARRIVESGALVTEMPLGWQPRGRDFPRRNRIIAGLSLGVVVVEAAMRSGSLITARLATELGREVMAAPGSPLDPRCEGSNALLRDGATLVARVDHVLEALRPLVEREPETPAPIVLGQGDGAPFVPAEPGDDDAAVVLDLLGPSPTTIDALARHAERDARTVQIVLLQLELAGRLERLPGGQVALRVPDAWD</sequence>
<evidence type="ECO:0000256" key="1">
    <source>
        <dbReference type="ARBA" id="ARBA00006525"/>
    </source>
</evidence>
<comment type="similarity">
    <text evidence="1">Belongs to the DprA/Smf family.</text>
</comment>
<dbReference type="Gene3D" id="1.10.10.10">
    <property type="entry name" value="Winged helix-like DNA-binding domain superfamily/Winged helix DNA-binding domain"/>
    <property type="match status" value="1"/>
</dbReference>
<dbReference type="Pfam" id="PF17782">
    <property type="entry name" value="WHD_DprA"/>
    <property type="match status" value="1"/>
</dbReference>
<organism evidence="4 5">
    <name type="scientific">Methylopila musalis</name>
    <dbReference type="NCBI Taxonomy" id="1134781"/>
    <lineage>
        <taxon>Bacteria</taxon>
        <taxon>Pseudomonadati</taxon>
        <taxon>Pseudomonadota</taxon>
        <taxon>Alphaproteobacteria</taxon>
        <taxon>Hyphomicrobiales</taxon>
        <taxon>Methylopilaceae</taxon>
        <taxon>Methylopila</taxon>
    </lineage>
</organism>
<comment type="caution">
    <text evidence="4">The sequence shown here is derived from an EMBL/GenBank/DDBJ whole genome shotgun (WGS) entry which is preliminary data.</text>
</comment>
<dbReference type="InterPro" id="IPR057666">
    <property type="entry name" value="DrpA_SLOG"/>
</dbReference>
<gene>
    <name evidence="4" type="ORF">ACFQ4O_06125</name>
</gene>
<reference evidence="5" key="1">
    <citation type="journal article" date="2019" name="Int. J. Syst. Evol. Microbiol.">
        <title>The Global Catalogue of Microorganisms (GCM) 10K type strain sequencing project: providing services to taxonomists for standard genome sequencing and annotation.</title>
        <authorList>
            <consortium name="The Broad Institute Genomics Platform"/>
            <consortium name="The Broad Institute Genome Sequencing Center for Infectious Disease"/>
            <person name="Wu L."/>
            <person name="Ma J."/>
        </authorList>
    </citation>
    <scope>NUCLEOTIDE SEQUENCE [LARGE SCALE GENOMIC DNA]</scope>
    <source>
        <strain evidence="5">CCUG 61696</strain>
    </source>
</reference>
<dbReference type="Pfam" id="PF02481">
    <property type="entry name" value="DNA_processg_A"/>
    <property type="match status" value="1"/>
</dbReference>
<dbReference type="RefSeq" id="WP_378774783.1">
    <property type="nucleotide sequence ID" value="NZ_JBHTMX010000032.1"/>
</dbReference>
<dbReference type="InterPro" id="IPR036388">
    <property type="entry name" value="WH-like_DNA-bd_sf"/>
</dbReference>
<feature type="domain" description="DprA winged helix" evidence="3">
    <location>
        <begin position="180"/>
        <end position="235"/>
    </location>
</feature>
<evidence type="ECO:0000259" key="2">
    <source>
        <dbReference type="Pfam" id="PF02481"/>
    </source>
</evidence>
<dbReference type="SUPFAM" id="SSF102405">
    <property type="entry name" value="MCP/YpsA-like"/>
    <property type="match status" value="1"/>
</dbReference>
<name>A0ABW3Z5N5_9HYPH</name>
<protein>
    <submittedName>
        <fullName evidence="4">DNA-processing protein DprA</fullName>
    </submittedName>
</protein>
<feature type="domain" description="Smf/DprA SLOG" evidence="2">
    <location>
        <begin position="2"/>
        <end position="154"/>
    </location>
</feature>
<evidence type="ECO:0000313" key="5">
    <source>
        <dbReference type="Proteomes" id="UP001597171"/>
    </source>
</evidence>
<dbReference type="EMBL" id="JBHTMX010000032">
    <property type="protein sequence ID" value="MFD1331574.1"/>
    <property type="molecule type" value="Genomic_DNA"/>
</dbReference>
<keyword evidence="5" id="KW-1185">Reference proteome</keyword>